<keyword evidence="6" id="KW-1185">Reference proteome</keyword>
<dbReference type="InterPro" id="IPR013655">
    <property type="entry name" value="PAS_fold_3"/>
</dbReference>
<accession>A0AAJ4RBK5</accession>
<dbReference type="PROSITE" id="PS50112">
    <property type="entry name" value="PAS"/>
    <property type="match status" value="1"/>
</dbReference>
<reference evidence="3" key="3">
    <citation type="submission" date="2019-06" db="EMBL/GenBank/DDBJ databases">
        <title>A comparative analysis of the Nautiliaceae.</title>
        <authorList>
            <person name="Grosche A."/>
            <person name="Smedile F."/>
            <person name="Vetriani C."/>
        </authorList>
    </citation>
    <scope>NUCLEOTIDE SEQUENCE</scope>
    <source>
        <strain evidence="3">TB6</strain>
    </source>
</reference>
<evidence type="ECO:0000313" key="4">
    <source>
        <dbReference type="EMBL" id="ROR39355.1"/>
    </source>
</evidence>
<evidence type="ECO:0000313" key="5">
    <source>
        <dbReference type="Proteomes" id="UP000272781"/>
    </source>
</evidence>
<gene>
    <name evidence="3" type="ORF">C6V80_07250</name>
    <name evidence="4" type="ORF">EDC58_1295</name>
</gene>
<dbReference type="NCBIfam" id="TIGR00229">
    <property type="entry name" value="sensory_box"/>
    <property type="match status" value="1"/>
</dbReference>
<dbReference type="InterPro" id="IPR035965">
    <property type="entry name" value="PAS-like_dom_sf"/>
</dbReference>
<evidence type="ECO:0000313" key="6">
    <source>
        <dbReference type="Proteomes" id="UP000298805"/>
    </source>
</evidence>
<organism evidence="4 5">
    <name type="scientific">Caminibacter pacificus</name>
    <dbReference type="NCBI Taxonomy" id="1424653"/>
    <lineage>
        <taxon>Bacteria</taxon>
        <taxon>Pseudomonadati</taxon>
        <taxon>Campylobacterota</taxon>
        <taxon>Epsilonproteobacteria</taxon>
        <taxon>Nautiliales</taxon>
        <taxon>Nautiliaceae</taxon>
        <taxon>Caminibacter</taxon>
    </lineage>
</organism>
<dbReference type="CDD" id="cd00130">
    <property type="entry name" value="PAS"/>
    <property type="match status" value="1"/>
</dbReference>
<feature type="domain" description="PAS" evidence="1">
    <location>
        <begin position="25"/>
        <end position="76"/>
    </location>
</feature>
<dbReference type="InterPro" id="IPR001610">
    <property type="entry name" value="PAC"/>
</dbReference>
<keyword evidence="4" id="KW-0675">Receptor</keyword>
<dbReference type="Pfam" id="PF08447">
    <property type="entry name" value="PAS_3"/>
    <property type="match status" value="1"/>
</dbReference>
<evidence type="ECO:0000259" key="1">
    <source>
        <dbReference type="PROSITE" id="PS50112"/>
    </source>
</evidence>
<dbReference type="Gene3D" id="3.30.450.20">
    <property type="entry name" value="PAS domain"/>
    <property type="match status" value="1"/>
</dbReference>
<dbReference type="AlphaFoldDB" id="A0AAJ4RBK5"/>
<evidence type="ECO:0000259" key="2">
    <source>
        <dbReference type="PROSITE" id="PS50113"/>
    </source>
</evidence>
<dbReference type="SMART" id="SM00086">
    <property type="entry name" value="PAC"/>
    <property type="match status" value="1"/>
</dbReference>
<reference evidence="6" key="1">
    <citation type="submission" date="2018-03" db="EMBL/GenBank/DDBJ databases">
        <title>A comparative analysis of the Nautiliaceae.</title>
        <authorList>
            <person name="Grosche A."/>
            <person name="Smedile F."/>
            <person name="Vetriani C."/>
        </authorList>
    </citation>
    <scope>NUCLEOTIDE SEQUENCE [LARGE SCALE GENOMIC DNA]</scope>
    <source>
        <strain evidence="6">TB6</strain>
    </source>
</reference>
<dbReference type="SUPFAM" id="SSF55785">
    <property type="entry name" value="PYP-like sensor domain (PAS domain)"/>
    <property type="match status" value="1"/>
</dbReference>
<feature type="domain" description="PAC" evidence="2">
    <location>
        <begin position="79"/>
        <end position="131"/>
    </location>
</feature>
<dbReference type="PANTHER" id="PTHR44757">
    <property type="entry name" value="DIGUANYLATE CYCLASE DGCP"/>
    <property type="match status" value="1"/>
</dbReference>
<dbReference type="RefSeq" id="WP_123352690.1">
    <property type="nucleotide sequence ID" value="NZ_CP027432.2"/>
</dbReference>
<dbReference type="SMART" id="SM00091">
    <property type="entry name" value="PAS"/>
    <property type="match status" value="1"/>
</dbReference>
<evidence type="ECO:0000313" key="3">
    <source>
        <dbReference type="EMBL" id="QCI28767.1"/>
    </source>
</evidence>
<dbReference type="Proteomes" id="UP000272781">
    <property type="component" value="Unassembled WGS sequence"/>
</dbReference>
<name>A0AAJ4RBK5_9BACT</name>
<dbReference type="PROSITE" id="PS50113">
    <property type="entry name" value="PAC"/>
    <property type="match status" value="1"/>
</dbReference>
<sequence length="140" mass="16587">MKIIDQEVKFDDVGISNRPVISKTDLKGNITFVNSAFCKLSGYSKEELINKPHNILRHPDMPKTIFKELWDTIEKNQHYRGFIKNLRKDGRYYWVEVFIEPIYDENGKKIGYISMNKSVSDEDKKKYSQIYKELKEKETS</sequence>
<dbReference type="EMBL" id="CP027432">
    <property type="protein sequence ID" value="QCI28767.1"/>
    <property type="molecule type" value="Genomic_DNA"/>
</dbReference>
<dbReference type="EMBL" id="RJVK01000003">
    <property type="protein sequence ID" value="ROR39355.1"/>
    <property type="molecule type" value="Genomic_DNA"/>
</dbReference>
<dbReference type="Proteomes" id="UP000298805">
    <property type="component" value="Chromosome"/>
</dbReference>
<proteinExistence type="predicted"/>
<protein>
    <submittedName>
        <fullName evidence="4">Aerotaxis receptor</fullName>
    </submittedName>
    <submittedName>
        <fullName evidence="3">PAS domain S-box protein</fullName>
    </submittedName>
</protein>
<dbReference type="InterPro" id="IPR052155">
    <property type="entry name" value="Biofilm_reg_signaling"/>
</dbReference>
<dbReference type="InterPro" id="IPR000700">
    <property type="entry name" value="PAS-assoc_C"/>
</dbReference>
<reference evidence="4 5" key="2">
    <citation type="submission" date="2018-11" db="EMBL/GenBank/DDBJ databases">
        <title>Genomic Encyclopedia of Type Strains, Phase IV (KMG-IV): sequencing the most valuable type-strain genomes for metagenomic binning, comparative biology and taxonomic classification.</title>
        <authorList>
            <person name="Goeker M."/>
        </authorList>
    </citation>
    <scope>NUCLEOTIDE SEQUENCE [LARGE SCALE GENOMIC DNA]</scope>
    <source>
        <strain evidence="4 5">DSM 27783</strain>
    </source>
</reference>
<dbReference type="PANTHER" id="PTHR44757:SF2">
    <property type="entry name" value="BIOFILM ARCHITECTURE MAINTENANCE PROTEIN MBAA"/>
    <property type="match status" value="1"/>
</dbReference>
<dbReference type="InterPro" id="IPR000014">
    <property type="entry name" value="PAS"/>
</dbReference>